<protein>
    <submittedName>
        <fullName evidence="2">Uncharacterized protein</fullName>
    </submittedName>
</protein>
<accession>A0A4Y2TQR1</accession>
<dbReference type="AlphaFoldDB" id="A0A4Y2TQR1"/>
<keyword evidence="3" id="KW-1185">Reference proteome</keyword>
<reference evidence="2 3" key="1">
    <citation type="journal article" date="2019" name="Sci. Rep.">
        <title>Orb-weaving spider Araneus ventricosus genome elucidates the spidroin gene catalogue.</title>
        <authorList>
            <person name="Kono N."/>
            <person name="Nakamura H."/>
            <person name="Ohtoshi R."/>
            <person name="Moran D.A.P."/>
            <person name="Shinohara A."/>
            <person name="Yoshida Y."/>
            <person name="Fujiwara M."/>
            <person name="Mori M."/>
            <person name="Tomita M."/>
            <person name="Arakawa K."/>
        </authorList>
    </citation>
    <scope>NUCLEOTIDE SEQUENCE [LARGE SCALE GENOMIC DNA]</scope>
</reference>
<dbReference type="EMBL" id="BGPR01029759">
    <property type="protein sequence ID" value="GBO01749.1"/>
    <property type="molecule type" value="Genomic_DNA"/>
</dbReference>
<comment type="caution">
    <text evidence="2">The sequence shown here is derived from an EMBL/GenBank/DDBJ whole genome shotgun (WGS) entry which is preliminary data.</text>
</comment>
<evidence type="ECO:0000313" key="3">
    <source>
        <dbReference type="Proteomes" id="UP000499080"/>
    </source>
</evidence>
<evidence type="ECO:0000313" key="2">
    <source>
        <dbReference type="EMBL" id="GBO01750.1"/>
    </source>
</evidence>
<dbReference type="Proteomes" id="UP000499080">
    <property type="component" value="Unassembled WGS sequence"/>
</dbReference>
<organism evidence="2 3">
    <name type="scientific">Araneus ventricosus</name>
    <name type="common">Orbweaver spider</name>
    <name type="synonym">Epeira ventricosa</name>
    <dbReference type="NCBI Taxonomy" id="182803"/>
    <lineage>
        <taxon>Eukaryota</taxon>
        <taxon>Metazoa</taxon>
        <taxon>Ecdysozoa</taxon>
        <taxon>Arthropoda</taxon>
        <taxon>Chelicerata</taxon>
        <taxon>Arachnida</taxon>
        <taxon>Araneae</taxon>
        <taxon>Araneomorphae</taxon>
        <taxon>Entelegynae</taxon>
        <taxon>Araneoidea</taxon>
        <taxon>Araneidae</taxon>
        <taxon>Araneus</taxon>
    </lineage>
</organism>
<proteinExistence type="predicted"/>
<sequence length="116" mass="13146">MCSFPYIFGLKESAFALRLADGDFSSHACISEPTSRLSAAVEFLARLVRKTAPAPDLVQNLIKICNFSNKSVSATWLGAFLNCRIHMRTHVFLFNRFRMNLQFLGENCVLNFVHPF</sequence>
<name>A0A4Y2TQR1_ARAVE</name>
<gene>
    <name evidence="2" type="ORF">AVEN_126726_1</name>
    <name evidence="1" type="ORF">AVEN_771_1</name>
</gene>
<evidence type="ECO:0000313" key="1">
    <source>
        <dbReference type="EMBL" id="GBO01749.1"/>
    </source>
</evidence>
<dbReference type="EMBL" id="BGPR01029760">
    <property type="protein sequence ID" value="GBO01750.1"/>
    <property type="molecule type" value="Genomic_DNA"/>
</dbReference>